<dbReference type="EMBL" id="CP110820">
    <property type="protein sequence ID" value="WPX96673.1"/>
    <property type="molecule type" value="Genomic_DNA"/>
</dbReference>
<comment type="cofactor">
    <cofactor evidence="5">
        <name>FAD</name>
        <dbReference type="ChEBI" id="CHEBI:57692"/>
    </cofactor>
    <text evidence="5">Binds 1 FAD per subunit.</text>
</comment>
<dbReference type="Pfam" id="PF07992">
    <property type="entry name" value="Pyr_redox_2"/>
    <property type="match status" value="1"/>
</dbReference>
<keyword evidence="4 5" id="KW-0560">Oxidoreductase</keyword>
<comment type="similarity">
    <text evidence="5">Belongs to the ferredoxin--NADP reductase type 2 family.</text>
</comment>
<evidence type="ECO:0000256" key="5">
    <source>
        <dbReference type="HAMAP-Rule" id="MF_01685"/>
    </source>
</evidence>
<feature type="binding site" evidence="5">
    <location>
        <position position="41"/>
    </location>
    <ligand>
        <name>FAD</name>
        <dbReference type="ChEBI" id="CHEBI:57692"/>
    </ligand>
</feature>
<evidence type="ECO:0000256" key="2">
    <source>
        <dbReference type="ARBA" id="ARBA00022827"/>
    </source>
</evidence>
<feature type="binding site" evidence="5">
    <location>
        <position position="327"/>
    </location>
    <ligand>
        <name>FAD</name>
        <dbReference type="ChEBI" id="CHEBI:57692"/>
    </ligand>
</feature>
<dbReference type="PANTHER" id="PTHR48105">
    <property type="entry name" value="THIOREDOXIN REDUCTASE 1-RELATED-RELATED"/>
    <property type="match status" value="1"/>
</dbReference>
<keyword evidence="2 5" id="KW-0274">FAD</keyword>
<dbReference type="InterPro" id="IPR050097">
    <property type="entry name" value="Ferredoxin-NADP_redctase_2"/>
</dbReference>
<evidence type="ECO:0000256" key="1">
    <source>
        <dbReference type="ARBA" id="ARBA00022630"/>
    </source>
</evidence>
<dbReference type="Proteomes" id="UP001327219">
    <property type="component" value="Chromosome"/>
</dbReference>
<sequence length="335" mass="36873">MNIYDIAIIGAGPVGLFTVFQAGMLGLKVCVVETLGFVGGQCSALYPQKPIYDIPGFHNINAQELVDNLKKQAAPFNPQYFLDEQCLDIKKEAEHWLLTSHKNTIRAKVIIIAAGGGSFDVRKPPLKNIDQYENTTVFYHVANTDLFKDKVVTIAGGGDSALDWAIVLAKGIAKKVYIIHRRPDFRAAPKTVAEMNELRDLKKIEIITPYQLETLEGANGRLSSIIVKNLDNELISLKSEYLLAFFGMSMNIGCINNWGLSIKNKYIEVDPSTMQTNLTGVFAVGDICNYPGKLKLILTGFAEGARACHSAYTIIRPEVPLHFEHSTTKGLPGGK</sequence>
<evidence type="ECO:0000256" key="3">
    <source>
        <dbReference type="ARBA" id="ARBA00022857"/>
    </source>
</evidence>
<dbReference type="PRINTS" id="PR00469">
    <property type="entry name" value="PNDRDTASEII"/>
</dbReference>
<dbReference type="InterPro" id="IPR023753">
    <property type="entry name" value="FAD/NAD-binding_dom"/>
</dbReference>
<proteinExistence type="inferred from homology"/>
<reference evidence="7 8" key="1">
    <citation type="submission" date="2022-11" db="EMBL/GenBank/DDBJ databases">
        <title>Host association and intracellularity evolved multiple times independently in the Rickettsiales.</title>
        <authorList>
            <person name="Castelli M."/>
            <person name="Nardi T."/>
            <person name="Gammuto L."/>
            <person name="Bellinzona G."/>
            <person name="Sabaneyeva E."/>
            <person name="Potekhin A."/>
            <person name="Serra V."/>
            <person name="Petroni G."/>
            <person name="Sassera D."/>
        </authorList>
    </citation>
    <scope>NUCLEOTIDE SEQUENCE [LARGE SCALE GENOMIC DNA]</scope>
    <source>
        <strain evidence="7 8">NDG2</strain>
    </source>
</reference>
<keyword evidence="8" id="KW-1185">Reference proteome</keyword>
<feature type="binding site" evidence="5">
    <location>
        <position position="119"/>
    </location>
    <ligand>
        <name>FAD</name>
        <dbReference type="ChEBI" id="CHEBI:57692"/>
    </ligand>
</feature>
<dbReference type="EC" id="1.18.1.2" evidence="5"/>
<feature type="binding site" evidence="5">
    <location>
        <position position="33"/>
    </location>
    <ligand>
        <name>FAD</name>
        <dbReference type="ChEBI" id="CHEBI:57692"/>
    </ligand>
</feature>
<accession>A0ABZ0UPN9</accession>
<feature type="binding site" evidence="5">
    <location>
        <position position="286"/>
    </location>
    <ligand>
        <name>FAD</name>
        <dbReference type="ChEBI" id="CHEBI:57692"/>
    </ligand>
</feature>
<protein>
    <recommendedName>
        <fullName evidence="5">Ferredoxin--NADP reductase</fullName>
        <shortName evidence="5">FNR</shortName>
        <shortName evidence="5">Fd-NADP(+) reductase</shortName>
        <ecNumber evidence="5">1.18.1.2</ecNumber>
    </recommendedName>
</protein>
<evidence type="ECO:0000313" key="7">
    <source>
        <dbReference type="EMBL" id="WPX96673.1"/>
    </source>
</evidence>
<dbReference type="HAMAP" id="MF_01685">
    <property type="entry name" value="FENR2"/>
    <property type="match status" value="1"/>
</dbReference>
<comment type="catalytic activity">
    <reaction evidence="5">
        <text>2 reduced [2Fe-2S]-[ferredoxin] + NADP(+) + H(+) = 2 oxidized [2Fe-2S]-[ferredoxin] + NADPH</text>
        <dbReference type="Rhea" id="RHEA:20125"/>
        <dbReference type="Rhea" id="RHEA-COMP:10000"/>
        <dbReference type="Rhea" id="RHEA-COMP:10001"/>
        <dbReference type="ChEBI" id="CHEBI:15378"/>
        <dbReference type="ChEBI" id="CHEBI:33737"/>
        <dbReference type="ChEBI" id="CHEBI:33738"/>
        <dbReference type="ChEBI" id="CHEBI:57783"/>
        <dbReference type="ChEBI" id="CHEBI:58349"/>
        <dbReference type="EC" id="1.18.1.2"/>
    </reaction>
</comment>
<dbReference type="InterPro" id="IPR022890">
    <property type="entry name" value="Fd--NADP_Rdtase_type_2"/>
</dbReference>
<dbReference type="Gene3D" id="3.50.50.60">
    <property type="entry name" value="FAD/NAD(P)-binding domain"/>
    <property type="match status" value="2"/>
</dbReference>
<name>A0ABZ0UPN9_9RICK</name>
<gene>
    <name evidence="7" type="ORF">Bandiella_00793</name>
</gene>
<dbReference type="RefSeq" id="WP_323732416.1">
    <property type="nucleotide sequence ID" value="NZ_CP110820.1"/>
</dbReference>
<evidence type="ECO:0000313" key="8">
    <source>
        <dbReference type="Proteomes" id="UP001327219"/>
    </source>
</evidence>
<keyword evidence="3 5" id="KW-0521">NADP</keyword>
<keyword evidence="1 5" id="KW-0285">Flavoprotein</keyword>
<feature type="domain" description="FAD/NAD(P)-binding" evidence="6">
    <location>
        <begin position="4"/>
        <end position="299"/>
    </location>
</feature>
<organism evidence="7 8">
    <name type="scientific">Candidatus Bandiella euplotis</name>
    <dbReference type="NCBI Taxonomy" id="1664265"/>
    <lineage>
        <taxon>Bacteria</taxon>
        <taxon>Pseudomonadati</taxon>
        <taxon>Pseudomonadota</taxon>
        <taxon>Alphaproteobacteria</taxon>
        <taxon>Rickettsiales</taxon>
        <taxon>Candidatus Midichloriaceae</taxon>
        <taxon>Candidatus Bandiella</taxon>
    </lineage>
</organism>
<feature type="binding site" evidence="5">
    <location>
        <position position="46"/>
    </location>
    <ligand>
        <name>FAD</name>
        <dbReference type="ChEBI" id="CHEBI:57692"/>
    </ligand>
</feature>
<dbReference type="InterPro" id="IPR036188">
    <property type="entry name" value="FAD/NAD-bd_sf"/>
</dbReference>
<evidence type="ECO:0000259" key="6">
    <source>
        <dbReference type="Pfam" id="PF07992"/>
    </source>
</evidence>
<dbReference type="PRINTS" id="PR00368">
    <property type="entry name" value="FADPNR"/>
</dbReference>
<dbReference type="SUPFAM" id="SSF51905">
    <property type="entry name" value="FAD/NAD(P)-binding domain"/>
    <property type="match status" value="2"/>
</dbReference>
<evidence type="ECO:0000256" key="4">
    <source>
        <dbReference type="ARBA" id="ARBA00023002"/>
    </source>
</evidence>
<comment type="caution">
    <text evidence="5">Lacks conserved residue(s) required for the propagation of feature annotation.</text>
</comment>
<comment type="subunit">
    <text evidence="5">Homodimer.</text>
</comment>